<protein>
    <submittedName>
        <fullName evidence="5">ESX secretion-associated protein EspG</fullName>
    </submittedName>
</protein>
<comment type="caution">
    <text evidence="5">The sequence shown here is derived from an EMBL/GenBank/DDBJ whole genome shotgun (WGS) entry which is preliminary data.</text>
</comment>
<comment type="subcellular location">
    <subcellularLocation>
        <location evidence="1">Cytoplasm</location>
    </subcellularLocation>
</comment>
<evidence type="ECO:0000256" key="3">
    <source>
        <dbReference type="ARBA" id="ARBA00022490"/>
    </source>
</evidence>
<name>A0ABX1JAV8_9PSEU</name>
<accession>A0ABX1JAV8</accession>
<dbReference type="EMBL" id="JAAXLS010000014">
    <property type="protein sequence ID" value="NKQ55417.1"/>
    <property type="molecule type" value="Genomic_DNA"/>
</dbReference>
<proteinExistence type="inferred from homology"/>
<evidence type="ECO:0000256" key="4">
    <source>
        <dbReference type="ARBA" id="ARBA00023186"/>
    </source>
</evidence>
<keyword evidence="3" id="KW-0963">Cytoplasm</keyword>
<evidence type="ECO:0000313" key="5">
    <source>
        <dbReference type="EMBL" id="NKQ55417.1"/>
    </source>
</evidence>
<evidence type="ECO:0000256" key="1">
    <source>
        <dbReference type="ARBA" id="ARBA00004496"/>
    </source>
</evidence>
<evidence type="ECO:0000313" key="6">
    <source>
        <dbReference type="Proteomes" id="UP000715441"/>
    </source>
</evidence>
<keyword evidence="6" id="KW-1185">Reference proteome</keyword>
<organism evidence="5 6">
    <name type="scientific">Amycolatopsis acididurans</name>
    <dbReference type="NCBI Taxonomy" id="2724524"/>
    <lineage>
        <taxon>Bacteria</taxon>
        <taxon>Bacillati</taxon>
        <taxon>Actinomycetota</taxon>
        <taxon>Actinomycetes</taxon>
        <taxon>Pseudonocardiales</taxon>
        <taxon>Pseudonocardiaceae</taxon>
        <taxon>Amycolatopsis</taxon>
    </lineage>
</organism>
<keyword evidence="4" id="KW-0143">Chaperone</keyword>
<dbReference type="Proteomes" id="UP000715441">
    <property type="component" value="Unassembled WGS sequence"/>
</dbReference>
<comment type="similarity">
    <text evidence="2">Belongs to the EspG family.</text>
</comment>
<sequence>MLRGPVQISLQTYKAMLARYQLGAPHPTLVGGEQWLPPEERVRLEAVTAEELTDTGLLRGGRLDEGFLDTIQLIQNPPAEYYTFAGIDGRQVTLRAVRGRGEAVIVAAHSDMLYLRPSHPDTVALDLAAQLPDIPPAAGVHSMSCSQADYEAVEKGKSMPTSPSVADAKRMLSLMRLPRRNAGQLYAGIRDGNGRRVRTTTPPLWIDTDTGRFLAVSDTNGWFSLSAATSHDIAGLWTRLEQQLHTMSEKDEPRQYSL</sequence>
<dbReference type="Pfam" id="PF14011">
    <property type="entry name" value="ESX-1_EspG"/>
    <property type="match status" value="1"/>
</dbReference>
<reference evidence="5 6" key="1">
    <citation type="submission" date="2020-04" db="EMBL/GenBank/DDBJ databases">
        <title>Novel species.</title>
        <authorList>
            <person name="Teo W.F.A."/>
            <person name="Lipun K."/>
            <person name="Srisuk N."/>
            <person name="Duangmal K."/>
        </authorList>
    </citation>
    <scope>NUCLEOTIDE SEQUENCE [LARGE SCALE GENOMIC DNA]</scope>
    <source>
        <strain evidence="5 6">K13G38</strain>
    </source>
</reference>
<dbReference type="RefSeq" id="WP_168518316.1">
    <property type="nucleotide sequence ID" value="NZ_JAAXLS010000014.1"/>
</dbReference>
<evidence type="ECO:0000256" key="2">
    <source>
        <dbReference type="ARBA" id="ARBA00006411"/>
    </source>
</evidence>
<dbReference type="InterPro" id="IPR025734">
    <property type="entry name" value="EspG"/>
</dbReference>
<gene>
    <name evidence="5" type="ORF">HFP15_21265</name>
</gene>